<comment type="caution">
    <text evidence="1">The sequence shown here is derived from an EMBL/GenBank/DDBJ whole genome shotgun (WGS) entry which is preliminary data.</text>
</comment>
<dbReference type="RefSeq" id="WP_064439415.1">
    <property type="nucleotide sequence ID" value="NZ_BDDI01000004.1"/>
</dbReference>
<dbReference type="InterPro" id="IPR007375">
    <property type="entry name" value="SoxG"/>
</dbReference>
<dbReference type="Pfam" id="PF04268">
    <property type="entry name" value="SoxG"/>
    <property type="match status" value="1"/>
</dbReference>
<gene>
    <name evidence="1" type="ORF">FHU29_003659</name>
</gene>
<dbReference type="InterPro" id="IPR027266">
    <property type="entry name" value="TrmE/GcvT-like"/>
</dbReference>
<evidence type="ECO:0000313" key="2">
    <source>
        <dbReference type="Proteomes" id="UP000567922"/>
    </source>
</evidence>
<dbReference type="AlphaFoldDB" id="A0A839RRM6"/>
<dbReference type="EMBL" id="JACHWS010000003">
    <property type="protein sequence ID" value="MBB3039190.1"/>
    <property type="molecule type" value="Genomic_DNA"/>
</dbReference>
<proteinExistence type="predicted"/>
<sequence length="196" mass="20808">MADVLTPRSPLQSWRERFAQLAPSVDITEEPFTTMTTLWVDPSGPGGAAAAKVLGVDLPVTPCTYATHSDSAVIWVGPEEWLVTSASASPVAQEHELRSAVVAHGGSATDVSGQRTTLRLRGPHTLDILTKGCSLDLHPQVYTLGSAAQTALGEAGVILMAMDGTGTDYRILVRSSFARYLADWLLDAAAEYTDTP</sequence>
<dbReference type="GO" id="GO:0008115">
    <property type="term" value="F:sarcosine oxidase activity"/>
    <property type="evidence" value="ECO:0007669"/>
    <property type="project" value="UniProtKB-EC"/>
</dbReference>
<dbReference type="Gene3D" id="3.30.1360.120">
    <property type="entry name" value="Probable tRNA modification gtpase trme, domain 1"/>
    <property type="match status" value="1"/>
</dbReference>
<evidence type="ECO:0000313" key="1">
    <source>
        <dbReference type="EMBL" id="MBB3039190.1"/>
    </source>
</evidence>
<dbReference type="Gene3D" id="3.30.70.1520">
    <property type="entry name" value="Heterotetrameric sarcosine oxidase"/>
    <property type="match status" value="1"/>
</dbReference>
<keyword evidence="2" id="KW-1185">Reference proteome</keyword>
<organism evidence="1 2">
    <name type="scientific">Hoyosella altamirensis</name>
    <dbReference type="NCBI Taxonomy" id="616997"/>
    <lineage>
        <taxon>Bacteria</taxon>
        <taxon>Bacillati</taxon>
        <taxon>Actinomycetota</taxon>
        <taxon>Actinomycetes</taxon>
        <taxon>Mycobacteriales</taxon>
        <taxon>Hoyosellaceae</taxon>
        <taxon>Hoyosella</taxon>
    </lineage>
</organism>
<dbReference type="Proteomes" id="UP000567922">
    <property type="component" value="Unassembled WGS sequence"/>
</dbReference>
<name>A0A839RRM6_9ACTN</name>
<dbReference type="EC" id="1.5.3.1" evidence="1"/>
<reference evidence="1 2" key="1">
    <citation type="submission" date="2020-08" db="EMBL/GenBank/DDBJ databases">
        <title>Sequencing the genomes of 1000 actinobacteria strains.</title>
        <authorList>
            <person name="Klenk H.-P."/>
        </authorList>
    </citation>
    <scope>NUCLEOTIDE SEQUENCE [LARGE SCALE GENOMIC DNA]</scope>
    <source>
        <strain evidence="1 2">DSM 45258</strain>
    </source>
</reference>
<protein>
    <submittedName>
        <fullName evidence="1">Sarcosine oxidase subunit gamma</fullName>
        <ecNumber evidence="1">1.5.3.1</ecNumber>
    </submittedName>
</protein>
<dbReference type="OrthoDB" id="9814782at2"/>
<accession>A0A839RRM6</accession>
<keyword evidence="1" id="KW-0560">Oxidoreductase</keyword>
<dbReference type="SUPFAM" id="SSF103025">
    <property type="entry name" value="Folate-binding domain"/>
    <property type="match status" value="1"/>
</dbReference>